<feature type="non-terminal residue" evidence="1">
    <location>
        <position position="67"/>
    </location>
</feature>
<dbReference type="OrthoDB" id="4182813at2759"/>
<accession>A0A9P6IRG3</accession>
<name>A0A9P6IRG3_MORAP</name>
<gene>
    <name evidence="1" type="ORF">BGZ70_004003</name>
</gene>
<dbReference type="Proteomes" id="UP000738359">
    <property type="component" value="Unassembled WGS sequence"/>
</dbReference>
<evidence type="ECO:0000313" key="2">
    <source>
        <dbReference type="Proteomes" id="UP000738359"/>
    </source>
</evidence>
<dbReference type="AlphaFoldDB" id="A0A9P6IRG3"/>
<dbReference type="EMBL" id="JAAAHY010002168">
    <property type="protein sequence ID" value="KAF9945172.1"/>
    <property type="molecule type" value="Genomic_DNA"/>
</dbReference>
<sequence length="67" mass="7328">MLGSAVVQGAPTKGGSWCNKPKNEPFWGAASSACCNGWMGEDRRCHDIPDCRAFYTCCINKYQSANH</sequence>
<proteinExistence type="predicted"/>
<keyword evidence="2" id="KW-1185">Reference proteome</keyword>
<comment type="caution">
    <text evidence="1">The sequence shown here is derived from an EMBL/GenBank/DDBJ whole genome shotgun (WGS) entry which is preliminary data.</text>
</comment>
<protein>
    <submittedName>
        <fullName evidence="1">Uncharacterized protein</fullName>
    </submittedName>
</protein>
<organism evidence="1 2">
    <name type="scientific">Mortierella alpina</name>
    <name type="common">Oleaginous fungus</name>
    <name type="synonym">Mortierella renispora</name>
    <dbReference type="NCBI Taxonomy" id="64518"/>
    <lineage>
        <taxon>Eukaryota</taxon>
        <taxon>Fungi</taxon>
        <taxon>Fungi incertae sedis</taxon>
        <taxon>Mucoromycota</taxon>
        <taxon>Mortierellomycotina</taxon>
        <taxon>Mortierellomycetes</taxon>
        <taxon>Mortierellales</taxon>
        <taxon>Mortierellaceae</taxon>
        <taxon>Mortierella</taxon>
    </lineage>
</organism>
<reference evidence="1" key="1">
    <citation type="journal article" date="2020" name="Fungal Divers.">
        <title>Resolving the Mortierellaceae phylogeny through synthesis of multi-gene phylogenetics and phylogenomics.</title>
        <authorList>
            <person name="Vandepol N."/>
            <person name="Liber J."/>
            <person name="Desiro A."/>
            <person name="Na H."/>
            <person name="Kennedy M."/>
            <person name="Barry K."/>
            <person name="Grigoriev I.V."/>
            <person name="Miller A.N."/>
            <person name="O'Donnell K."/>
            <person name="Stajich J.E."/>
            <person name="Bonito G."/>
        </authorList>
    </citation>
    <scope>NUCLEOTIDE SEQUENCE</scope>
    <source>
        <strain evidence="1">CK1249</strain>
    </source>
</reference>
<evidence type="ECO:0000313" key="1">
    <source>
        <dbReference type="EMBL" id="KAF9945172.1"/>
    </source>
</evidence>